<organism evidence="4 5">
    <name type="scientific">Cryptosporidium xiaoi</name>
    <dbReference type="NCBI Taxonomy" id="659607"/>
    <lineage>
        <taxon>Eukaryota</taxon>
        <taxon>Sar</taxon>
        <taxon>Alveolata</taxon>
        <taxon>Apicomplexa</taxon>
        <taxon>Conoidasida</taxon>
        <taxon>Coccidia</taxon>
        <taxon>Eucoccidiorida</taxon>
        <taxon>Eimeriorina</taxon>
        <taxon>Cryptosporidiidae</taxon>
        <taxon>Cryptosporidium</taxon>
    </lineage>
</organism>
<evidence type="ECO:0000259" key="3">
    <source>
        <dbReference type="PROSITE" id="PS50177"/>
    </source>
</evidence>
<dbReference type="GO" id="GO:0003729">
    <property type="term" value="F:mRNA binding"/>
    <property type="evidence" value="ECO:0007669"/>
    <property type="project" value="TreeGrafter"/>
</dbReference>
<dbReference type="GO" id="GO:0005829">
    <property type="term" value="C:cytosol"/>
    <property type="evidence" value="ECO:0007669"/>
    <property type="project" value="TreeGrafter"/>
</dbReference>
<dbReference type="PANTHER" id="PTHR10693">
    <property type="entry name" value="RAS GTPASE-ACTIVATING PROTEIN-BINDING PROTEIN"/>
    <property type="match status" value="1"/>
</dbReference>
<evidence type="ECO:0000256" key="2">
    <source>
        <dbReference type="SAM" id="MobiDB-lite"/>
    </source>
</evidence>
<protein>
    <recommendedName>
        <fullName evidence="3">NTF2 domain-containing protein</fullName>
    </recommendedName>
</protein>
<reference evidence="4 5" key="1">
    <citation type="submission" date="2023-10" db="EMBL/GenBank/DDBJ databases">
        <title>Comparative genomics analysis reveals potential genetic determinants of host preference in Cryptosporidium xiaoi.</title>
        <authorList>
            <person name="Xiao L."/>
            <person name="Li J."/>
        </authorList>
    </citation>
    <scope>NUCLEOTIDE SEQUENCE [LARGE SCALE GENOMIC DNA]</scope>
    <source>
        <strain evidence="4 5">52996</strain>
    </source>
</reference>
<dbReference type="InterPro" id="IPR039539">
    <property type="entry name" value="Ras_GTPase_bind_prot"/>
</dbReference>
<evidence type="ECO:0000313" key="5">
    <source>
        <dbReference type="Proteomes" id="UP001311799"/>
    </source>
</evidence>
<dbReference type="Gene3D" id="3.10.450.50">
    <property type="match status" value="1"/>
</dbReference>
<proteinExistence type="predicted"/>
<dbReference type="AlphaFoldDB" id="A0AAV9Y6F8"/>
<dbReference type="SUPFAM" id="SSF54427">
    <property type="entry name" value="NTF2-like"/>
    <property type="match status" value="1"/>
</dbReference>
<dbReference type="GO" id="GO:1990904">
    <property type="term" value="C:ribonucleoprotein complex"/>
    <property type="evidence" value="ECO:0007669"/>
    <property type="project" value="TreeGrafter"/>
</dbReference>
<feature type="compositionally biased region" description="Polar residues" evidence="2">
    <location>
        <begin position="310"/>
        <end position="335"/>
    </location>
</feature>
<dbReference type="InterPro" id="IPR002075">
    <property type="entry name" value="NTF2_dom"/>
</dbReference>
<gene>
    <name evidence="4" type="ORF">RS030_162530</name>
</gene>
<dbReference type="Pfam" id="PF02136">
    <property type="entry name" value="NTF2"/>
    <property type="match status" value="1"/>
</dbReference>
<feature type="region of interest" description="Disordered" evidence="2">
    <location>
        <begin position="306"/>
        <end position="337"/>
    </location>
</feature>
<comment type="caution">
    <text evidence="4">The sequence shown here is derived from an EMBL/GenBank/DDBJ whole genome shotgun (WGS) entry which is preliminary data.</text>
</comment>
<feature type="domain" description="NTF2" evidence="3">
    <location>
        <begin position="14"/>
        <end position="145"/>
    </location>
</feature>
<feature type="region of interest" description="Disordered" evidence="2">
    <location>
        <begin position="254"/>
        <end position="273"/>
    </location>
</feature>
<feature type="compositionally biased region" description="Polar residues" evidence="2">
    <location>
        <begin position="263"/>
        <end position="273"/>
    </location>
</feature>
<evidence type="ECO:0000313" key="4">
    <source>
        <dbReference type="EMBL" id="KAK6590326.1"/>
    </source>
</evidence>
<accession>A0AAV9Y6F8</accession>
<name>A0AAV9Y6F8_9CRYT</name>
<evidence type="ECO:0000256" key="1">
    <source>
        <dbReference type="ARBA" id="ARBA00022884"/>
    </source>
</evidence>
<feature type="region of interest" description="Disordered" evidence="2">
    <location>
        <begin position="423"/>
        <end position="457"/>
    </location>
</feature>
<sequence length="457" mass="50798">MSESNSNVCNAAKIADFFVTEYYSRLKKDPSTLYELYHDSGCLTWVGNRGDLLMDSLSVPQSVLRAETKERIRSAIDLLELKNCTTYVEVLECSKSINNSLCIMAKGRMYMNDGGENIGRGFVQSFLLTEIRPRWYFIRNDCLIFLDSKLPLLENSQYSKKLNDVEHSSIGGAVSGMAAFKKSNINGGESSSLQVSNSIKELQQSNIITTNINRNGGLPNKDDNNLIETNNPELKDEKESPSEAILKSLNKNNVVDNKPSVEGKNNSDNNAFNSSETKLKYEVTSYAGKLMGNGVRVANSKVKGYAIPASSDNGKNRTSIATQQSNQSKKNTSYQKEVKNKRKIFVHSIPNNISDEQIRDAVQIQLKTHGGGYIIDIERAKVSGKQWGILELDSEVSCRTLLANGLYLGGIEVPIEKWKQLQHNSSTHNTSRYNGKTTTSNNKLTGSNYQSNSNSRH</sequence>
<feature type="region of interest" description="Disordered" evidence="2">
    <location>
        <begin position="211"/>
        <end position="241"/>
    </location>
</feature>
<dbReference type="Proteomes" id="UP001311799">
    <property type="component" value="Unassembled WGS sequence"/>
</dbReference>
<keyword evidence="1" id="KW-0694">RNA-binding</keyword>
<dbReference type="InterPro" id="IPR018222">
    <property type="entry name" value="Nuclear_transport_factor_2_euk"/>
</dbReference>
<dbReference type="PROSITE" id="PS50177">
    <property type="entry name" value="NTF2_DOMAIN"/>
    <property type="match status" value="1"/>
</dbReference>
<dbReference type="InterPro" id="IPR032710">
    <property type="entry name" value="NTF2-like_dom_sf"/>
</dbReference>
<dbReference type="EMBL" id="JAWDEY010000007">
    <property type="protein sequence ID" value="KAK6590326.1"/>
    <property type="molecule type" value="Genomic_DNA"/>
</dbReference>
<keyword evidence="5" id="KW-1185">Reference proteome</keyword>
<dbReference type="PANTHER" id="PTHR10693:SF20">
    <property type="entry name" value="AT27578P"/>
    <property type="match status" value="1"/>
</dbReference>